<dbReference type="AlphaFoldDB" id="A0A0A9T7Y5"/>
<accession>A0A0A9T7Y5</accession>
<protein>
    <submittedName>
        <fullName evidence="1">Uncharacterized protein</fullName>
    </submittedName>
</protein>
<proteinExistence type="predicted"/>
<organism evidence="1">
    <name type="scientific">Arundo donax</name>
    <name type="common">Giant reed</name>
    <name type="synonym">Donax arundinaceus</name>
    <dbReference type="NCBI Taxonomy" id="35708"/>
    <lineage>
        <taxon>Eukaryota</taxon>
        <taxon>Viridiplantae</taxon>
        <taxon>Streptophyta</taxon>
        <taxon>Embryophyta</taxon>
        <taxon>Tracheophyta</taxon>
        <taxon>Spermatophyta</taxon>
        <taxon>Magnoliopsida</taxon>
        <taxon>Liliopsida</taxon>
        <taxon>Poales</taxon>
        <taxon>Poaceae</taxon>
        <taxon>PACMAD clade</taxon>
        <taxon>Arundinoideae</taxon>
        <taxon>Arundineae</taxon>
        <taxon>Arundo</taxon>
    </lineage>
</organism>
<name>A0A0A9T7Y5_ARUDO</name>
<evidence type="ECO:0000313" key="1">
    <source>
        <dbReference type="EMBL" id="JAD38604.1"/>
    </source>
</evidence>
<dbReference type="EMBL" id="GBRH01259291">
    <property type="protein sequence ID" value="JAD38604.1"/>
    <property type="molecule type" value="Transcribed_RNA"/>
</dbReference>
<reference evidence="1" key="1">
    <citation type="submission" date="2014-09" db="EMBL/GenBank/DDBJ databases">
        <authorList>
            <person name="Magalhaes I.L.F."/>
            <person name="Oliveira U."/>
            <person name="Santos F.R."/>
            <person name="Vidigal T.H.D.A."/>
            <person name="Brescovit A.D."/>
            <person name="Santos A.J."/>
        </authorList>
    </citation>
    <scope>NUCLEOTIDE SEQUENCE</scope>
    <source>
        <tissue evidence="1">Shoot tissue taken approximately 20 cm above the soil surface</tissue>
    </source>
</reference>
<reference evidence="1" key="2">
    <citation type="journal article" date="2015" name="Data Brief">
        <title>Shoot transcriptome of the giant reed, Arundo donax.</title>
        <authorList>
            <person name="Barrero R.A."/>
            <person name="Guerrero F.D."/>
            <person name="Moolhuijzen P."/>
            <person name="Goolsby J.A."/>
            <person name="Tidwell J."/>
            <person name="Bellgard S.E."/>
            <person name="Bellgard M.I."/>
        </authorList>
    </citation>
    <scope>NUCLEOTIDE SEQUENCE</scope>
    <source>
        <tissue evidence="1">Shoot tissue taken approximately 20 cm above the soil surface</tissue>
    </source>
</reference>
<sequence>MTPYFDTKSCEVDNKTLESPASLLQVHSARGSMFYEVEQHRRQQSRDNPISYAHLVLDYRMICKYNGK</sequence>